<feature type="domain" description="Sec23/Sec24 beta-sandwich" evidence="12">
    <location>
        <begin position="440"/>
        <end position="541"/>
    </location>
</feature>
<accession>A0A7N0UCD6</accession>
<dbReference type="Gene3D" id="1.20.120.730">
    <property type="entry name" value="Sec23/Sec24 helical domain"/>
    <property type="match status" value="1"/>
</dbReference>
<evidence type="ECO:0000313" key="13">
    <source>
        <dbReference type="EnsemblPlants" id="Kaladp0060s0208.1.v1.1"/>
    </source>
</evidence>
<evidence type="ECO:0000256" key="8">
    <source>
        <dbReference type="ARBA" id="ARBA00023329"/>
    </source>
</evidence>
<evidence type="ECO:0000256" key="2">
    <source>
        <dbReference type="ARBA" id="ARBA00022723"/>
    </source>
</evidence>
<dbReference type="Gramene" id="Kaladp0060s0208.1.v1.1">
    <property type="protein sequence ID" value="Kaladp0060s0208.1.v1.1"/>
    <property type="gene ID" value="Kaladp0060s0208.v1.1"/>
</dbReference>
<evidence type="ECO:0000256" key="9">
    <source>
        <dbReference type="RuleBase" id="RU365030"/>
    </source>
</evidence>
<dbReference type="SUPFAM" id="SSF81811">
    <property type="entry name" value="Helical domain of Sec23/24"/>
    <property type="match status" value="1"/>
</dbReference>
<name>A0A7N0UCD6_KALFE</name>
<dbReference type="GO" id="GO:0090110">
    <property type="term" value="P:COPII-coated vesicle cargo loading"/>
    <property type="evidence" value="ECO:0007669"/>
    <property type="project" value="TreeGrafter"/>
</dbReference>
<dbReference type="Pfam" id="PF08033">
    <property type="entry name" value="Sec23_BS"/>
    <property type="match status" value="1"/>
</dbReference>
<organism evidence="13 14">
    <name type="scientific">Kalanchoe fedtschenkoi</name>
    <name type="common">Lavender scallops</name>
    <name type="synonym">South American air plant</name>
    <dbReference type="NCBI Taxonomy" id="63787"/>
    <lineage>
        <taxon>Eukaryota</taxon>
        <taxon>Viridiplantae</taxon>
        <taxon>Streptophyta</taxon>
        <taxon>Embryophyta</taxon>
        <taxon>Tracheophyta</taxon>
        <taxon>Spermatophyta</taxon>
        <taxon>Magnoliopsida</taxon>
        <taxon>eudicotyledons</taxon>
        <taxon>Gunneridae</taxon>
        <taxon>Pentapetalae</taxon>
        <taxon>Saxifragales</taxon>
        <taxon>Crassulaceae</taxon>
        <taxon>Kalanchoe</taxon>
    </lineage>
</organism>
<dbReference type="GO" id="GO:0006886">
    <property type="term" value="P:intracellular protein transport"/>
    <property type="evidence" value="ECO:0007669"/>
    <property type="project" value="InterPro"/>
</dbReference>
<dbReference type="SUPFAM" id="SSF81995">
    <property type="entry name" value="beta-sandwich domain of Sec23/24"/>
    <property type="match status" value="1"/>
</dbReference>
<keyword evidence="8 9" id="KW-0968">Cytoplasmic vesicle</keyword>
<keyword evidence="5 9" id="KW-0931">ER-Golgi transport</keyword>
<keyword evidence="2 9" id="KW-0479">Metal-binding</keyword>
<dbReference type="Pfam" id="PF04810">
    <property type="entry name" value="zf-Sec23_Sec24"/>
    <property type="match status" value="1"/>
</dbReference>
<sequence length="594" mass="65406">MDFVELEAIEGLRWSWNSWPTTKQEAASLLIPLSVMYKPLTHFAELPQLQYDPLICVHCNAVLNPYSRVDYTSRIWICAFCNTKNAFPRSYSGISENNLPAELFPTYSTVEYVKRSPLQPAATAPGSNSSPRLRISPNGAGWGSSSSLRSLGSSASFGSGVTAAAEVRGVAAAFVFVVDCCAPEDEIRALKSELLLVLTRLPENALVGLVTFDGMVQVRDIGYSDCSRVVVFHGERQLSSEQVQNFLGVHRLKQQQYGKSPLSQKQSFLMPLSECEFNITSAIEEIRSSLQVVPGHRPLRCTGAAISAATGLLEACSVNTGSRIMLFTSGPATVGPGIVVDSYLGNSIRTHRDLINGRAKHYDKTSNFYLQISQRLSESSIVLDLFACSLNQVGAAELRSAVERSGGFMMFGESFDSDQFRKSLRHIFTHDEDGALKMCFDATIELVTTSDLKICGALGPCVSLQKRNNLVSDKEIGEAGTCMWKMGTLTNRTCFAFFFQVNASEKKIQPGSAFFLQFITRYRYGDMGIRKRVTTVARRWVGKNSAEIAAGFDQEAAASVIARMAIHRAERCYARDVIRWLDDTVVRFASKFGG</sequence>
<evidence type="ECO:0000259" key="12">
    <source>
        <dbReference type="Pfam" id="PF08033"/>
    </source>
</evidence>
<keyword evidence="14" id="KW-1185">Reference proteome</keyword>
<reference evidence="13" key="1">
    <citation type="submission" date="2021-01" db="UniProtKB">
        <authorList>
            <consortium name="EnsemblPlants"/>
        </authorList>
    </citation>
    <scope>IDENTIFICATION</scope>
</reference>
<dbReference type="AlphaFoldDB" id="A0A7N0UCD6"/>
<evidence type="ECO:0000256" key="1">
    <source>
        <dbReference type="ARBA" id="ARBA00022448"/>
    </source>
</evidence>
<comment type="function">
    <text evidence="9">Component of the coat protein complex II (COPII) which promotes the formation of transport vesicles from the endoplasmic reticulum (ER). The coat has two main functions, the physical deformation of the endoplasmic reticulum membrane into vesicles and the selection of cargo molecules.</text>
</comment>
<evidence type="ECO:0000256" key="7">
    <source>
        <dbReference type="ARBA" id="ARBA00023136"/>
    </source>
</evidence>
<dbReference type="Proteomes" id="UP000594263">
    <property type="component" value="Unplaced"/>
</dbReference>
<dbReference type="Gene3D" id="3.40.50.410">
    <property type="entry name" value="von Willebrand factor, type A domain"/>
    <property type="match status" value="1"/>
</dbReference>
<evidence type="ECO:0000256" key="6">
    <source>
        <dbReference type="ARBA" id="ARBA00022927"/>
    </source>
</evidence>
<dbReference type="InterPro" id="IPR037364">
    <property type="entry name" value="Sec23"/>
</dbReference>
<dbReference type="InterPro" id="IPR012990">
    <property type="entry name" value="Beta-sandwich_Sec23_24"/>
</dbReference>
<dbReference type="EnsemblPlants" id="Kaladp0060s0208.1.v1.1">
    <property type="protein sequence ID" value="Kaladp0060s0208.1.v1.1"/>
    <property type="gene ID" value="Kaladp0060s0208.v1.1"/>
</dbReference>
<protein>
    <recommendedName>
        <fullName evidence="9">Protein transport protein SEC23</fullName>
    </recommendedName>
</protein>
<dbReference type="Gene3D" id="2.60.40.1670">
    <property type="entry name" value="beta-sandwich domain of Sec23/24"/>
    <property type="match status" value="1"/>
</dbReference>
<keyword evidence="9" id="KW-0963">Cytoplasm</keyword>
<dbReference type="GO" id="GO:0030127">
    <property type="term" value="C:COPII vesicle coat"/>
    <property type="evidence" value="ECO:0007669"/>
    <property type="project" value="InterPro"/>
</dbReference>
<evidence type="ECO:0000259" key="11">
    <source>
        <dbReference type="Pfam" id="PF04811"/>
    </source>
</evidence>
<proteinExistence type="inferred from homology"/>
<dbReference type="SUPFAM" id="SSF53300">
    <property type="entry name" value="vWA-like"/>
    <property type="match status" value="1"/>
</dbReference>
<dbReference type="InterPro" id="IPR006896">
    <property type="entry name" value="Sec23/24_trunk_dom"/>
</dbReference>
<comment type="similarity">
    <text evidence="9">Belongs to the SEC23/SEC24 family. SEC23 subfamily.</text>
</comment>
<evidence type="ECO:0000256" key="5">
    <source>
        <dbReference type="ARBA" id="ARBA00022892"/>
    </source>
</evidence>
<dbReference type="PANTHER" id="PTHR11141:SF22">
    <property type="entry name" value="PROTEIN TRANSPORT PROTEIN SEC23 G"/>
    <property type="match status" value="1"/>
</dbReference>
<evidence type="ECO:0000259" key="10">
    <source>
        <dbReference type="Pfam" id="PF04810"/>
    </source>
</evidence>
<dbReference type="FunFam" id="3.40.50.410:FF:000043">
    <property type="entry name" value="Protein transport protein SEC23"/>
    <property type="match status" value="1"/>
</dbReference>
<dbReference type="SUPFAM" id="SSF82919">
    <property type="entry name" value="Zn-finger domain of Sec23/24"/>
    <property type="match status" value="1"/>
</dbReference>
<dbReference type="FunFam" id="2.30.30.380:FF:000001">
    <property type="entry name" value="Protein transport protein SEC23"/>
    <property type="match status" value="1"/>
</dbReference>
<evidence type="ECO:0000313" key="14">
    <source>
        <dbReference type="Proteomes" id="UP000594263"/>
    </source>
</evidence>
<dbReference type="Gene3D" id="2.30.30.380">
    <property type="entry name" value="Zn-finger domain of Sec23/24"/>
    <property type="match status" value="1"/>
</dbReference>
<keyword evidence="7 9" id="KW-0472">Membrane</keyword>
<dbReference type="Pfam" id="PF04811">
    <property type="entry name" value="Sec23_trunk"/>
    <property type="match status" value="1"/>
</dbReference>
<feature type="domain" description="Sec23/Sec24 trunk" evidence="11">
    <location>
        <begin position="172"/>
        <end position="426"/>
    </location>
</feature>
<keyword evidence="1 9" id="KW-0813">Transport</keyword>
<keyword evidence="6 9" id="KW-0653">Protein transport</keyword>
<dbReference type="FunFam" id="2.60.40.1670:FF:000010">
    <property type="entry name" value="Protein transport protein SEC23"/>
    <property type="match status" value="1"/>
</dbReference>
<evidence type="ECO:0000256" key="4">
    <source>
        <dbReference type="ARBA" id="ARBA00022833"/>
    </source>
</evidence>
<dbReference type="InterPro" id="IPR036175">
    <property type="entry name" value="Sec23/24_helical_dom_sf"/>
</dbReference>
<dbReference type="InterPro" id="IPR036465">
    <property type="entry name" value="vWFA_dom_sf"/>
</dbReference>
<dbReference type="PANTHER" id="PTHR11141">
    <property type="entry name" value="PROTEIN TRANSPORT PROTEIN SEC23"/>
    <property type="match status" value="1"/>
</dbReference>
<keyword evidence="4 9" id="KW-0862">Zinc</keyword>
<dbReference type="GO" id="GO:0008270">
    <property type="term" value="F:zinc ion binding"/>
    <property type="evidence" value="ECO:0007669"/>
    <property type="project" value="InterPro"/>
</dbReference>
<comment type="subcellular location">
    <subcellularLocation>
        <location evidence="9">Cytoplasmic vesicle</location>
        <location evidence="9">COPII-coated vesicle membrane</location>
        <topology evidence="9">Peripheral membrane protein</topology>
        <orientation evidence="9">Cytoplasmic side</orientation>
    </subcellularLocation>
    <subcellularLocation>
        <location evidence="9">Endoplasmic reticulum membrane</location>
        <topology evidence="9">Peripheral membrane protein</topology>
        <orientation evidence="9">Cytoplasmic side</orientation>
    </subcellularLocation>
</comment>
<evidence type="ECO:0000256" key="3">
    <source>
        <dbReference type="ARBA" id="ARBA00022824"/>
    </source>
</evidence>
<keyword evidence="3 9" id="KW-0256">Endoplasmic reticulum</keyword>
<dbReference type="GO" id="GO:0005789">
    <property type="term" value="C:endoplasmic reticulum membrane"/>
    <property type="evidence" value="ECO:0007669"/>
    <property type="project" value="UniProtKB-SubCell"/>
</dbReference>
<dbReference type="InterPro" id="IPR036174">
    <property type="entry name" value="Znf_Sec23_Sec24_sf"/>
</dbReference>
<dbReference type="GO" id="GO:0070971">
    <property type="term" value="C:endoplasmic reticulum exit site"/>
    <property type="evidence" value="ECO:0007669"/>
    <property type="project" value="TreeGrafter"/>
</dbReference>
<feature type="domain" description="Zinc finger Sec23/Sec24-type" evidence="10">
    <location>
        <begin position="53"/>
        <end position="91"/>
    </location>
</feature>
<dbReference type="InterPro" id="IPR006895">
    <property type="entry name" value="Znf_Sec23_Sec24"/>
</dbReference>
<dbReference type="GO" id="GO:0005096">
    <property type="term" value="F:GTPase activator activity"/>
    <property type="evidence" value="ECO:0007669"/>
    <property type="project" value="TreeGrafter"/>
</dbReference>